<dbReference type="Pfam" id="PF08624">
    <property type="entry name" value="CRC_subunit"/>
    <property type="match status" value="1"/>
</dbReference>
<feature type="region of interest" description="Disordered" evidence="3">
    <location>
        <begin position="1"/>
        <end position="154"/>
    </location>
</feature>
<accession>A0A1A0HA73</accession>
<feature type="compositionally biased region" description="Acidic residues" evidence="3">
    <location>
        <begin position="33"/>
        <end position="75"/>
    </location>
</feature>
<proteinExistence type="predicted"/>
<evidence type="ECO:0000313" key="5">
    <source>
        <dbReference type="Proteomes" id="UP000092555"/>
    </source>
</evidence>
<keyword evidence="2" id="KW-0804">Transcription</keyword>
<dbReference type="GO" id="GO:0031490">
    <property type="term" value="F:chromatin DNA binding"/>
    <property type="evidence" value="ECO:0007669"/>
    <property type="project" value="TreeGrafter"/>
</dbReference>
<evidence type="ECO:0000256" key="3">
    <source>
        <dbReference type="SAM" id="MobiDB-lite"/>
    </source>
</evidence>
<dbReference type="OrthoDB" id="5598844at2759"/>
<dbReference type="Proteomes" id="UP000092555">
    <property type="component" value="Unassembled WGS sequence"/>
</dbReference>
<evidence type="ECO:0000256" key="2">
    <source>
        <dbReference type="ARBA" id="ARBA00023163"/>
    </source>
</evidence>
<dbReference type="STRING" id="869754.A0A1A0HA73"/>
<dbReference type="GO" id="GO:0016586">
    <property type="term" value="C:RSC-type complex"/>
    <property type="evidence" value="ECO:0007669"/>
    <property type="project" value="TreeGrafter"/>
</dbReference>
<name>A0A1A0HA73_9ASCO</name>
<reference evidence="4 5" key="1">
    <citation type="submission" date="2016-05" db="EMBL/GenBank/DDBJ databases">
        <title>Comparative genomics of biotechnologically important yeasts.</title>
        <authorList>
            <consortium name="DOE Joint Genome Institute"/>
            <person name="Riley R."/>
            <person name="Haridas S."/>
            <person name="Wolfe K.H."/>
            <person name="Lopes M.R."/>
            <person name="Hittinger C.T."/>
            <person name="Goker M."/>
            <person name="Salamov A."/>
            <person name="Wisecaver J."/>
            <person name="Long T.M."/>
            <person name="Aerts A.L."/>
            <person name="Barry K."/>
            <person name="Choi C."/>
            <person name="Clum A."/>
            <person name="Coughlan A.Y."/>
            <person name="Deshpande S."/>
            <person name="Douglass A.P."/>
            <person name="Hanson S.J."/>
            <person name="Klenk H.-P."/>
            <person name="LaButti K."/>
            <person name="Lapidus A."/>
            <person name="Lindquist E."/>
            <person name="Lipzen A."/>
            <person name="Meier-kolthoff J.P."/>
            <person name="Ohm R.A."/>
            <person name="Otillar R.P."/>
            <person name="Pangilinan J."/>
            <person name="Peng Y."/>
            <person name="Rokas A."/>
            <person name="Rosa C.A."/>
            <person name="Scheuner C."/>
            <person name="Sibirny A.A."/>
            <person name="Slot J.C."/>
            <person name="Stielow J.B."/>
            <person name="Sun H."/>
            <person name="Kurtzman C.P."/>
            <person name="Blackwell M."/>
            <person name="Grigoriev I.V."/>
            <person name="Jeffries T.W."/>
        </authorList>
    </citation>
    <scope>NUCLEOTIDE SEQUENCE [LARGE SCALE GENOMIC DNA]</scope>
    <source>
        <strain evidence="4 5">NRRL YB-4993</strain>
    </source>
</reference>
<evidence type="ECO:0000256" key="1">
    <source>
        <dbReference type="ARBA" id="ARBA00023015"/>
    </source>
</evidence>
<feature type="compositionally biased region" description="Basic residues" evidence="3">
    <location>
        <begin position="133"/>
        <end position="147"/>
    </location>
</feature>
<protein>
    <submittedName>
        <fullName evidence="4">Uncharacterized protein</fullName>
    </submittedName>
</protein>
<dbReference type="GeneID" id="30031802"/>
<dbReference type="PANTHER" id="PTHR22597">
    <property type="entry name" value="POLYCOMB GROUP PROTEIN"/>
    <property type="match status" value="1"/>
</dbReference>
<organism evidence="4 5">
    <name type="scientific">Metschnikowia bicuspidata var. bicuspidata NRRL YB-4993</name>
    <dbReference type="NCBI Taxonomy" id="869754"/>
    <lineage>
        <taxon>Eukaryota</taxon>
        <taxon>Fungi</taxon>
        <taxon>Dikarya</taxon>
        <taxon>Ascomycota</taxon>
        <taxon>Saccharomycotina</taxon>
        <taxon>Pichiomycetes</taxon>
        <taxon>Metschnikowiaceae</taxon>
        <taxon>Metschnikowia</taxon>
    </lineage>
</organism>
<dbReference type="EMBL" id="LXTC01000003">
    <property type="protein sequence ID" value="OBA21029.1"/>
    <property type="molecule type" value="Genomic_DNA"/>
</dbReference>
<gene>
    <name evidence="4" type="ORF">METBIDRAFT_78124</name>
</gene>
<feature type="compositionally biased region" description="Basic and acidic residues" evidence="3">
    <location>
        <begin position="119"/>
        <end position="132"/>
    </location>
</feature>
<dbReference type="InterPro" id="IPR013933">
    <property type="entry name" value="CRC_Rsc7/Swp82"/>
</dbReference>
<evidence type="ECO:0000313" key="4">
    <source>
        <dbReference type="EMBL" id="OBA21029.1"/>
    </source>
</evidence>
<dbReference type="PANTHER" id="PTHR22597:SF3">
    <property type="entry name" value="CHROMATIN STRUCTURE-REMODELING COMPLEX SUBUNIT RSC7"/>
    <property type="match status" value="1"/>
</dbReference>
<keyword evidence="1" id="KW-0805">Transcription regulation</keyword>
<dbReference type="AlphaFoldDB" id="A0A1A0HA73"/>
<sequence>MSQSLDIEQDAPGAVRSPRQSRAQRPTLAGLDLDPEGEDDEYNEEFEDTAIKDEDDDELDEEGDAEEDAGEDAGEDAQPPKKKRGRKRKAATQEPEDAGGEAGKAGGKLDTAGEDEDGDRAKAGPADGDKAGPGRKKGKKRGRKPKIPRPEDVIFDDKGNEINVQNDEVVLEDEDPQGRAKIDELGFLQGGRTFRIKTFTLLGKGERQYMVSTEPARLVGFRDSYLLFKTHLTLFKKVCTHDEKMDLINRQLIPTSYKGRAVNLVTARSIFREFGARMLVGGKKVTDDFWEQKARDRGDVEGDPADPEEAAVKVPSYNAADHNAYLAQVTGSALINYQTDATWMYQVAQQTVDYNKQLADARAQAWLRGVKDTYSGFNFYPAASQPRRAQLAKLRGAADDRSFDCTVRFFHPNVRRTATGLANVPRDVLDCIEDGAVKRAVLEQQQFERSIQH</sequence>
<dbReference type="RefSeq" id="XP_018711539.1">
    <property type="nucleotide sequence ID" value="XM_018858826.1"/>
</dbReference>
<keyword evidence="5" id="KW-1185">Reference proteome</keyword>
<comment type="caution">
    <text evidence="4">The sequence shown here is derived from an EMBL/GenBank/DDBJ whole genome shotgun (WGS) entry which is preliminary data.</text>
</comment>
<feature type="compositionally biased region" description="Basic residues" evidence="3">
    <location>
        <begin position="80"/>
        <end position="90"/>
    </location>
</feature>